<accession>A0A494WSU6</accession>
<dbReference type="GO" id="GO:0055085">
    <property type="term" value="P:transmembrane transport"/>
    <property type="evidence" value="ECO:0007669"/>
    <property type="project" value="InterPro"/>
</dbReference>
<dbReference type="EMBL" id="CP036170">
    <property type="protein sequence ID" value="QBF76068.1"/>
    <property type="molecule type" value="Genomic_DNA"/>
</dbReference>
<evidence type="ECO:0000313" key="9">
    <source>
        <dbReference type="EMBL" id="QBF76068.1"/>
    </source>
</evidence>
<dbReference type="InterPro" id="IPR051393">
    <property type="entry name" value="ABC_transporter_permease"/>
</dbReference>
<dbReference type="PANTHER" id="PTHR30193">
    <property type="entry name" value="ABC TRANSPORTER PERMEASE PROTEIN"/>
    <property type="match status" value="1"/>
</dbReference>
<feature type="transmembrane region" description="Helical" evidence="7">
    <location>
        <begin position="12"/>
        <end position="42"/>
    </location>
</feature>
<evidence type="ECO:0000256" key="6">
    <source>
        <dbReference type="ARBA" id="ARBA00023136"/>
    </source>
</evidence>
<dbReference type="CDD" id="cd06261">
    <property type="entry name" value="TM_PBP2"/>
    <property type="match status" value="1"/>
</dbReference>
<dbReference type="PROSITE" id="PS50928">
    <property type="entry name" value="ABC_TM1"/>
    <property type="match status" value="1"/>
</dbReference>
<evidence type="ECO:0000256" key="2">
    <source>
        <dbReference type="ARBA" id="ARBA00022448"/>
    </source>
</evidence>
<dbReference type="AlphaFoldDB" id="A0A494WSU6"/>
<dbReference type="GO" id="GO:0005886">
    <property type="term" value="C:plasma membrane"/>
    <property type="evidence" value="ECO:0007669"/>
    <property type="project" value="UniProtKB-SubCell"/>
</dbReference>
<evidence type="ECO:0000256" key="5">
    <source>
        <dbReference type="ARBA" id="ARBA00022989"/>
    </source>
</evidence>
<dbReference type="Gene3D" id="1.10.3720.10">
    <property type="entry name" value="MetI-like"/>
    <property type="match status" value="1"/>
</dbReference>
<feature type="transmembrane region" description="Helical" evidence="7">
    <location>
        <begin position="212"/>
        <end position="232"/>
    </location>
</feature>
<evidence type="ECO:0000259" key="8">
    <source>
        <dbReference type="PROSITE" id="PS50928"/>
    </source>
</evidence>
<gene>
    <name evidence="9" type="primary">ugpA_5</name>
    <name evidence="9" type="ORF">HDCHBGLK_03484</name>
</gene>
<comment type="subcellular location">
    <subcellularLocation>
        <location evidence="1 7">Cell membrane</location>
        <topology evidence="1 7">Multi-pass membrane protein</topology>
    </subcellularLocation>
</comment>
<dbReference type="InterPro" id="IPR000515">
    <property type="entry name" value="MetI-like"/>
</dbReference>
<keyword evidence="5 7" id="KW-1133">Transmembrane helix</keyword>
<evidence type="ECO:0000313" key="10">
    <source>
        <dbReference type="Proteomes" id="UP000289664"/>
    </source>
</evidence>
<proteinExistence type="inferred from homology"/>
<keyword evidence="10" id="KW-1185">Reference proteome</keyword>
<name>A0A494WSU6_CLOS5</name>
<dbReference type="PANTHER" id="PTHR30193:SF37">
    <property type="entry name" value="INNER MEMBRANE ABC TRANSPORTER PERMEASE PROTEIN YCJO"/>
    <property type="match status" value="1"/>
</dbReference>
<feature type="transmembrane region" description="Helical" evidence="7">
    <location>
        <begin position="112"/>
        <end position="130"/>
    </location>
</feature>
<dbReference type="KEGG" id="csci:HDCHBGLK_03484"/>
<sequence>MEMKQNRRKNEIFTAYLFVLPDLIGLLIFVVVPIIFAVYISFHQWNLVSDKVFIGIDNYKKLFSDKEWWNSLLRTFKFTLIYVPTLFVLALLFANAINYLKGKLLGFVRTAFLMPYAITSVIAATLWMFLYDEKRGYINAVLNVFGIPDLQYLGAKNQAMIAIIVVVVWINLGYNMILFLSAMKEIPYECIEAAKIDGAGKWKTFRHITFPLIQNTSVFILITSTIASFQMLDQIMVMTRGGPAKSTEVAVLYIYQQSFDFLNMGYASALSVVLFLILLVFSFVQMKFMMKDN</sequence>
<reference evidence="9 10" key="1">
    <citation type="journal article" date="2019" name="Appl. Environ. Microbiol.">
        <title>Clostridium scindens ATCC 35704: integration of nutritional requirements, the complete genome sequence, and global transcriptional responses to bile acids.</title>
        <authorList>
            <person name="Devendran S."/>
            <person name="Shrestha R."/>
            <person name="Alves J.M.P."/>
            <person name="Wolf P.G."/>
            <person name="Ly L."/>
            <person name="Hernandez A.G."/>
            <person name="Mendez-Garcia C."/>
            <person name="Inboden A."/>
            <person name="Wiley J."/>
            <person name="Paul O."/>
            <person name="Allen A."/>
            <person name="Springer E."/>
            <person name="Wright C.L."/>
            <person name="Fields C.J."/>
            <person name="Daniel S.L."/>
            <person name="Ridlon J.M."/>
        </authorList>
    </citation>
    <scope>NUCLEOTIDE SEQUENCE [LARGE SCALE GENOMIC DNA]</scope>
    <source>
        <strain evidence="9 10">ATCC 35704</strain>
    </source>
</reference>
<feature type="domain" description="ABC transmembrane type-1" evidence="8">
    <location>
        <begin position="72"/>
        <end position="285"/>
    </location>
</feature>
<comment type="similarity">
    <text evidence="7">Belongs to the binding-protein-dependent transport system permease family.</text>
</comment>
<evidence type="ECO:0000256" key="7">
    <source>
        <dbReference type="RuleBase" id="RU363032"/>
    </source>
</evidence>
<feature type="transmembrane region" description="Helical" evidence="7">
    <location>
        <begin position="79"/>
        <end position="100"/>
    </location>
</feature>
<dbReference type="Proteomes" id="UP000289664">
    <property type="component" value="Chromosome"/>
</dbReference>
<keyword evidence="2 7" id="KW-0813">Transport</keyword>
<evidence type="ECO:0000256" key="4">
    <source>
        <dbReference type="ARBA" id="ARBA00022692"/>
    </source>
</evidence>
<dbReference type="InterPro" id="IPR035906">
    <property type="entry name" value="MetI-like_sf"/>
</dbReference>
<evidence type="ECO:0000256" key="3">
    <source>
        <dbReference type="ARBA" id="ARBA00022475"/>
    </source>
</evidence>
<feature type="transmembrane region" description="Helical" evidence="7">
    <location>
        <begin position="159"/>
        <end position="180"/>
    </location>
</feature>
<keyword evidence="6 7" id="KW-0472">Membrane</keyword>
<dbReference type="SUPFAM" id="SSF161098">
    <property type="entry name" value="MetI-like"/>
    <property type="match status" value="1"/>
</dbReference>
<evidence type="ECO:0000256" key="1">
    <source>
        <dbReference type="ARBA" id="ARBA00004651"/>
    </source>
</evidence>
<dbReference type="Pfam" id="PF00528">
    <property type="entry name" value="BPD_transp_1"/>
    <property type="match status" value="1"/>
</dbReference>
<feature type="transmembrane region" description="Helical" evidence="7">
    <location>
        <begin position="264"/>
        <end position="284"/>
    </location>
</feature>
<keyword evidence="3" id="KW-1003">Cell membrane</keyword>
<organism evidence="9 10">
    <name type="scientific">Clostridium scindens (strain ATCC 35704 / DSM 5676 / VPI 13733 / 19)</name>
    <dbReference type="NCBI Taxonomy" id="411468"/>
    <lineage>
        <taxon>Bacteria</taxon>
        <taxon>Bacillati</taxon>
        <taxon>Bacillota</taxon>
        <taxon>Clostridia</taxon>
        <taxon>Lachnospirales</taxon>
        <taxon>Lachnospiraceae</taxon>
    </lineage>
</organism>
<keyword evidence="4 7" id="KW-0812">Transmembrane</keyword>
<protein>
    <submittedName>
        <fullName evidence="9">sn-glycerol-3-phosphate transport system permease protein UgpA</fullName>
    </submittedName>
</protein>